<evidence type="ECO:0000259" key="2">
    <source>
        <dbReference type="PROSITE" id="PS50110"/>
    </source>
</evidence>
<dbReference type="Gene3D" id="3.40.50.2300">
    <property type="match status" value="1"/>
</dbReference>
<proteinExistence type="predicted"/>
<dbReference type="SUPFAM" id="SSF52172">
    <property type="entry name" value="CheY-like"/>
    <property type="match status" value="1"/>
</dbReference>
<dbReference type="PANTHER" id="PTHR44520">
    <property type="entry name" value="RESPONSE REGULATOR RCP1-RELATED"/>
    <property type="match status" value="1"/>
</dbReference>
<dbReference type="InterPro" id="IPR052893">
    <property type="entry name" value="TCS_response_regulator"/>
</dbReference>
<dbReference type="Proteomes" id="UP001310692">
    <property type="component" value="Unassembled WGS sequence"/>
</dbReference>
<evidence type="ECO:0000313" key="3">
    <source>
        <dbReference type="EMBL" id="MEE2565908.1"/>
    </source>
</evidence>
<dbReference type="SMART" id="SM00448">
    <property type="entry name" value="REC"/>
    <property type="match status" value="1"/>
</dbReference>
<organism evidence="3 4">
    <name type="scientific">Hyphobacterium marinum</name>
    <dbReference type="NCBI Taxonomy" id="3116574"/>
    <lineage>
        <taxon>Bacteria</taxon>
        <taxon>Pseudomonadati</taxon>
        <taxon>Pseudomonadota</taxon>
        <taxon>Alphaproteobacteria</taxon>
        <taxon>Maricaulales</taxon>
        <taxon>Maricaulaceae</taxon>
        <taxon>Hyphobacterium</taxon>
    </lineage>
</organism>
<dbReference type="InterPro" id="IPR001789">
    <property type="entry name" value="Sig_transdc_resp-reg_receiver"/>
</dbReference>
<evidence type="ECO:0000313" key="4">
    <source>
        <dbReference type="Proteomes" id="UP001310692"/>
    </source>
</evidence>
<dbReference type="RefSeq" id="WP_330195437.1">
    <property type="nucleotide sequence ID" value="NZ_JAZDRO010000001.1"/>
</dbReference>
<feature type="modified residue" description="4-aspartylphosphate" evidence="1">
    <location>
        <position position="69"/>
    </location>
</feature>
<protein>
    <submittedName>
        <fullName evidence="3">Response regulator</fullName>
    </submittedName>
</protein>
<dbReference type="PROSITE" id="PS50110">
    <property type="entry name" value="RESPONSE_REGULATORY"/>
    <property type="match status" value="1"/>
</dbReference>
<keyword evidence="4" id="KW-1185">Reference proteome</keyword>
<reference evidence="3 4" key="1">
    <citation type="submission" date="2024-01" db="EMBL/GenBank/DDBJ databases">
        <title>Hyphobacterium bacterium isolated from marine sediment.</title>
        <authorList>
            <person name="Zhao S."/>
        </authorList>
    </citation>
    <scope>NUCLEOTIDE SEQUENCE [LARGE SCALE GENOMIC DNA]</scope>
    <source>
        <strain evidence="3 4">Y60-23</strain>
    </source>
</reference>
<dbReference type="InterPro" id="IPR011006">
    <property type="entry name" value="CheY-like_superfamily"/>
</dbReference>
<name>A0ABU7LWH4_9PROT</name>
<accession>A0ABU7LWH4</accession>
<feature type="domain" description="Response regulatory" evidence="2">
    <location>
        <begin position="11"/>
        <end position="134"/>
    </location>
</feature>
<evidence type="ECO:0000256" key="1">
    <source>
        <dbReference type="PROSITE-ProRule" id="PRU00169"/>
    </source>
</evidence>
<keyword evidence="1" id="KW-0597">Phosphoprotein</keyword>
<dbReference type="PANTHER" id="PTHR44520:SF1">
    <property type="entry name" value="TWO-COMPONENT SYSTEM REGULATORY PROTEIN"/>
    <property type="match status" value="1"/>
</dbReference>
<dbReference type="Pfam" id="PF00072">
    <property type="entry name" value="Response_reg"/>
    <property type="match status" value="1"/>
</dbReference>
<comment type="caution">
    <text evidence="3">The sequence shown here is derived from an EMBL/GenBank/DDBJ whole genome shotgun (WGS) entry which is preliminary data.</text>
</comment>
<dbReference type="EMBL" id="JAZDRO010000001">
    <property type="protein sequence ID" value="MEE2565908.1"/>
    <property type="molecule type" value="Genomic_DNA"/>
</dbReference>
<sequence>MGTVKKSDWKTVLLVEDDDGDAFLAARAFEKFDDEIFLARVTGGQDAIQYVRGEGAFAERPEPRCIILDLAMANGDGVWVLQRLAERRGRSIPVVVMSGAADQIAATRDFPFVVCAVEKPSCQEDYKDLLAVIGRLVRAACATAA</sequence>
<gene>
    <name evidence="3" type="ORF">V0U35_04385</name>
</gene>